<dbReference type="SUPFAM" id="SSF56176">
    <property type="entry name" value="FAD-binding/transporter-associated domain-like"/>
    <property type="match status" value="2"/>
</dbReference>
<gene>
    <name evidence="6" type="ORF">HYY65_03125</name>
</gene>
<reference evidence="6" key="1">
    <citation type="submission" date="2020-07" db="EMBL/GenBank/DDBJ databases">
        <title>Huge and variable diversity of episymbiotic CPR bacteria and DPANN archaea in groundwater ecosystems.</title>
        <authorList>
            <person name="He C.Y."/>
            <person name="Keren R."/>
            <person name="Whittaker M."/>
            <person name="Farag I.F."/>
            <person name="Doudna J."/>
            <person name="Cate J.H.D."/>
            <person name="Banfield J.F."/>
        </authorList>
    </citation>
    <scope>NUCLEOTIDE SEQUENCE</scope>
    <source>
        <strain evidence="6">NC_groundwater_717_Ag_S-0.2um_59_8</strain>
    </source>
</reference>
<dbReference type="PROSITE" id="PS51387">
    <property type="entry name" value="FAD_PCMH"/>
    <property type="match status" value="2"/>
</dbReference>
<comment type="cofactor">
    <cofactor evidence="1">
        <name>FAD</name>
        <dbReference type="ChEBI" id="CHEBI:57692"/>
    </cofactor>
</comment>
<dbReference type="InterPro" id="IPR006094">
    <property type="entry name" value="Oxid_FAD_bind_N"/>
</dbReference>
<dbReference type="AlphaFoldDB" id="A0A932LZ94"/>
<dbReference type="GO" id="GO:0016491">
    <property type="term" value="F:oxidoreductase activity"/>
    <property type="evidence" value="ECO:0007669"/>
    <property type="project" value="UniProtKB-KW"/>
</dbReference>
<evidence type="ECO:0000313" key="6">
    <source>
        <dbReference type="EMBL" id="MBI3014063.1"/>
    </source>
</evidence>
<dbReference type="InterPro" id="IPR016166">
    <property type="entry name" value="FAD-bd_PCMH"/>
</dbReference>
<accession>A0A932LZ94</accession>
<dbReference type="GO" id="GO:0071949">
    <property type="term" value="F:FAD binding"/>
    <property type="evidence" value="ECO:0007669"/>
    <property type="project" value="InterPro"/>
</dbReference>
<dbReference type="Gene3D" id="1.10.45.10">
    <property type="entry name" value="Vanillyl-alcohol Oxidase, Chain A, domain 4"/>
    <property type="match status" value="1"/>
</dbReference>
<name>A0A932LZ94_UNCTE</name>
<organism evidence="6 7">
    <name type="scientific">Tectimicrobiota bacterium</name>
    <dbReference type="NCBI Taxonomy" id="2528274"/>
    <lineage>
        <taxon>Bacteria</taxon>
        <taxon>Pseudomonadati</taxon>
        <taxon>Nitrospinota/Tectimicrobiota group</taxon>
        <taxon>Candidatus Tectimicrobiota</taxon>
    </lineage>
</organism>
<evidence type="ECO:0000256" key="4">
    <source>
        <dbReference type="ARBA" id="ARBA00023002"/>
    </source>
</evidence>
<dbReference type="Pfam" id="PF02913">
    <property type="entry name" value="FAD-oxidase_C"/>
    <property type="match status" value="1"/>
</dbReference>
<feature type="domain" description="FAD-binding PCMH-type" evidence="5">
    <location>
        <begin position="36"/>
        <end position="213"/>
    </location>
</feature>
<keyword evidence="2" id="KW-0285">Flavoprotein</keyword>
<dbReference type="Gene3D" id="3.30.70.2740">
    <property type="match status" value="1"/>
</dbReference>
<evidence type="ECO:0000256" key="1">
    <source>
        <dbReference type="ARBA" id="ARBA00001974"/>
    </source>
</evidence>
<keyword evidence="4" id="KW-0560">Oxidoreductase</keyword>
<dbReference type="InterPro" id="IPR051914">
    <property type="entry name" value="FAD-linked_OxidoTrans_Type4"/>
</dbReference>
<evidence type="ECO:0000256" key="3">
    <source>
        <dbReference type="ARBA" id="ARBA00022827"/>
    </source>
</evidence>
<feature type="domain" description="FAD-binding PCMH-type" evidence="5">
    <location>
        <begin position="465"/>
        <end position="644"/>
    </location>
</feature>
<dbReference type="InterPro" id="IPR036318">
    <property type="entry name" value="FAD-bd_PCMH-like_sf"/>
</dbReference>
<dbReference type="Proteomes" id="UP000741360">
    <property type="component" value="Unassembled WGS sequence"/>
</dbReference>
<protein>
    <submittedName>
        <fullName evidence="6">FAD-binding protein</fullName>
    </submittedName>
</protein>
<dbReference type="InterPro" id="IPR004113">
    <property type="entry name" value="FAD-bd_oxidored_4_C"/>
</dbReference>
<sequence>MISDPVRRELEKILAPEDVLTDPEVLVTYAGDAGLDRGMPDAVVFVHTAAEIQAVVRCALRHRIPFLPRASGTSLSGGPVPSCGGILVECSRMRTISFDSGSKRASVEPGVINLDLQKALASSGLFFPPDPASQRASCLGGNIAENAGGPLCFKYGVTGHYVLGLEAVLPDGGIVQTGGLSSDYPEYDFRGVLVGSEGTLGIVTRAYLRLVNVPAAAATLVASFDSLEAAAQAVSAIIAAGIVPAALELMDQTVIRMIEDFLRSGLPVDAAAILIVEVDGAEESLVPQGEEIQRVLEANGSRNVRCARTAEERERIWYARRSVAGAIARLAPYHYTQDGTVPRSRLAEVLVKVGDIGRRFGLSIGNLAHAGDGNLHPLILFDPQDAEETRRVLEAGMEILRECVRAGGVITGEHGVGLEKKEAMHLMYTPAELNAMRDLKRILDPEGLCNPGKIFPDTESLPEREDVQPAEIPRPAQEEEVASCLLEAARKETPVSVVGGGTKHFLGNVWNEGTVRLLSTASFSGVVDYAPEDLVLTVGAGTPLSEIHQFLEGSHLQLPWRHPWSRSTVGGVLACNWNPPGRLRIGSLKDQVLGLRVVLPRGEILHCGGRVVKNVAGYDLTKLFIGAMGTLGVILQATLKLSPRPQEEATVVFSFPGLPDVAAAGTALFGDARLNPDLLMAVSTGGDQILEETLGVRGHVLIVSLQGRKEEVSAGLRRLEAERSGLRPLAFSPEKGSGVHLWGSFVETGVRQALENGTDSLFVKGGVPGQSLFSFLQELDRKVSECGGVLACCVEIGFGVFYAFLKFSGADPKDLSALSRAMSQRVSELGGYWILAAASDQVKAGLDIWGETRPAFSLMKALKSTWDPSHILNRGRFAGFI</sequence>
<dbReference type="Pfam" id="PF01565">
    <property type="entry name" value="FAD_binding_4"/>
    <property type="match status" value="2"/>
</dbReference>
<dbReference type="PANTHER" id="PTHR42934">
    <property type="entry name" value="GLYCOLATE OXIDASE SUBUNIT GLCD"/>
    <property type="match status" value="1"/>
</dbReference>
<dbReference type="EMBL" id="JACPSX010000052">
    <property type="protein sequence ID" value="MBI3014063.1"/>
    <property type="molecule type" value="Genomic_DNA"/>
</dbReference>
<dbReference type="InterPro" id="IPR016169">
    <property type="entry name" value="FAD-bd_PCMH_sub2"/>
</dbReference>
<evidence type="ECO:0000313" key="7">
    <source>
        <dbReference type="Proteomes" id="UP000741360"/>
    </source>
</evidence>
<evidence type="ECO:0000256" key="2">
    <source>
        <dbReference type="ARBA" id="ARBA00022630"/>
    </source>
</evidence>
<keyword evidence="3" id="KW-0274">FAD</keyword>
<evidence type="ECO:0000259" key="5">
    <source>
        <dbReference type="PROSITE" id="PS51387"/>
    </source>
</evidence>
<dbReference type="SUPFAM" id="SSF55103">
    <property type="entry name" value="FAD-linked oxidases, C-terminal domain"/>
    <property type="match status" value="2"/>
</dbReference>
<proteinExistence type="predicted"/>
<dbReference type="PANTHER" id="PTHR42934:SF1">
    <property type="entry name" value="GLYCOLATE OXIDASE SUBUNIT GLCD"/>
    <property type="match status" value="1"/>
</dbReference>
<dbReference type="InterPro" id="IPR016164">
    <property type="entry name" value="FAD-linked_Oxase-like_C"/>
</dbReference>
<dbReference type="InterPro" id="IPR016171">
    <property type="entry name" value="Vanillyl_alc_oxidase_C-sub2"/>
</dbReference>
<dbReference type="FunFam" id="1.10.45.10:FF:000001">
    <property type="entry name" value="D-lactate dehydrogenase mitochondrial"/>
    <property type="match status" value="1"/>
</dbReference>
<comment type="caution">
    <text evidence="6">The sequence shown here is derived from an EMBL/GenBank/DDBJ whole genome shotgun (WGS) entry which is preliminary data.</text>
</comment>
<dbReference type="Gene3D" id="3.30.465.10">
    <property type="match status" value="2"/>
</dbReference>